<organism evidence="1 2">
    <name type="scientific">Apiospora arundinis</name>
    <dbReference type="NCBI Taxonomy" id="335852"/>
    <lineage>
        <taxon>Eukaryota</taxon>
        <taxon>Fungi</taxon>
        <taxon>Dikarya</taxon>
        <taxon>Ascomycota</taxon>
        <taxon>Pezizomycotina</taxon>
        <taxon>Sordariomycetes</taxon>
        <taxon>Xylariomycetidae</taxon>
        <taxon>Amphisphaeriales</taxon>
        <taxon>Apiosporaceae</taxon>
        <taxon>Apiospora</taxon>
    </lineage>
</organism>
<accession>A0ABR2J4W5</accession>
<gene>
    <name evidence="1" type="ORF">PGQ11_003337</name>
</gene>
<proteinExistence type="predicted"/>
<evidence type="ECO:0000313" key="1">
    <source>
        <dbReference type="EMBL" id="KAK8872823.1"/>
    </source>
</evidence>
<protein>
    <recommendedName>
        <fullName evidence="3">Transposase</fullName>
    </recommendedName>
</protein>
<comment type="caution">
    <text evidence="1">The sequence shown here is derived from an EMBL/GenBank/DDBJ whole genome shotgun (WGS) entry which is preliminary data.</text>
</comment>
<dbReference type="Proteomes" id="UP001390339">
    <property type="component" value="Unassembled WGS sequence"/>
</dbReference>
<dbReference type="EMBL" id="JAPCWZ010000003">
    <property type="protein sequence ID" value="KAK8872823.1"/>
    <property type="molecule type" value="Genomic_DNA"/>
</dbReference>
<evidence type="ECO:0008006" key="3">
    <source>
        <dbReference type="Google" id="ProtNLM"/>
    </source>
</evidence>
<evidence type="ECO:0000313" key="2">
    <source>
        <dbReference type="Proteomes" id="UP001390339"/>
    </source>
</evidence>
<keyword evidence="2" id="KW-1185">Reference proteome</keyword>
<sequence length="77" mass="8646">MTAWDRSRSPHGSKSLLPRACEKFAGKDPSVGMTGRIQYVLDLVSGWRSTGGPCGYDGENAARFFKNRSWRPAQRRE</sequence>
<name>A0ABR2J4W5_9PEZI</name>
<reference evidence="1 2" key="1">
    <citation type="journal article" date="2024" name="IMA Fungus">
        <title>Apiospora arundinis, a panoply of carbohydrate-active enzymes and secondary metabolites.</title>
        <authorList>
            <person name="Sorensen T."/>
            <person name="Petersen C."/>
            <person name="Muurmann A.T."/>
            <person name="Christiansen J.V."/>
            <person name="Brundto M.L."/>
            <person name="Overgaard C.K."/>
            <person name="Boysen A.T."/>
            <person name="Wollenberg R.D."/>
            <person name="Larsen T.O."/>
            <person name="Sorensen J.L."/>
            <person name="Nielsen K.L."/>
            <person name="Sondergaard T.E."/>
        </authorList>
    </citation>
    <scope>NUCLEOTIDE SEQUENCE [LARGE SCALE GENOMIC DNA]</scope>
    <source>
        <strain evidence="1 2">AAU 773</strain>
    </source>
</reference>